<dbReference type="Proteomes" id="UP001569904">
    <property type="component" value="Unassembled WGS sequence"/>
</dbReference>
<feature type="domain" description="SseB protein N-terminal" evidence="2">
    <location>
        <begin position="181"/>
        <end position="291"/>
    </location>
</feature>
<feature type="region of interest" description="Disordered" evidence="1">
    <location>
        <begin position="429"/>
        <end position="517"/>
    </location>
</feature>
<accession>A0ABV4QYC4</accession>
<gene>
    <name evidence="3" type="ORF">SM436_18070</name>
</gene>
<reference evidence="3 4" key="1">
    <citation type="submission" date="2023-11" db="EMBL/GenBank/DDBJ databases">
        <title>Actinomadura monticuli sp. nov., isolated from volcanic ash.</title>
        <authorList>
            <person name="Lee S.D."/>
            <person name="Yang H."/>
            <person name="Kim I.S."/>
        </authorList>
    </citation>
    <scope>NUCLEOTIDE SEQUENCE [LARGE SCALE GENOMIC DNA]</scope>
    <source>
        <strain evidence="3 4">DSM 45346</strain>
    </source>
</reference>
<evidence type="ECO:0000256" key="1">
    <source>
        <dbReference type="SAM" id="MobiDB-lite"/>
    </source>
</evidence>
<dbReference type="Pfam" id="PF07179">
    <property type="entry name" value="SseB"/>
    <property type="match status" value="4"/>
</dbReference>
<feature type="compositionally biased region" description="Low complexity" evidence="1">
    <location>
        <begin position="709"/>
        <end position="726"/>
    </location>
</feature>
<feature type="compositionally biased region" description="Basic and acidic residues" evidence="1">
    <location>
        <begin position="155"/>
        <end position="165"/>
    </location>
</feature>
<feature type="compositionally biased region" description="Basic and acidic residues" evidence="1">
    <location>
        <begin position="855"/>
        <end position="865"/>
    </location>
</feature>
<evidence type="ECO:0000313" key="4">
    <source>
        <dbReference type="Proteomes" id="UP001569904"/>
    </source>
</evidence>
<sequence length="1272" mass="133149">MATVADAWRPTSELEHRLQETVRAGDQESYFRLLADSELVVPVPPELVDGVLANETQPSWPTQEEDGRVHVLAYTSASAMRACLGPSYQHFMTLRFGDIAETWPDTRWWLAIDAPAHGVGTVLPIEARMPAWFVRQVADGDGRPPQVGRAPAPWEELRDQHRELPRQSPRPEFQPANDVERELLRAAANNDHDLFLQTLAATDVLLPVPDDMDFTLRPGRPGFPWQTREVDGSTVVPVFTSRERLIEASGEGTEYINLPFTVALRYWPNHDWLLAINSGSPAGGTVLAQQLPGLATWADQRAAQRMTEHFEPQNDIEQRLFDAARRRDTDAFYKILLGAQVLVPADADTPWGIVPGDPDFPWRPVPVHGRTSIQVYTSLKWMNEAIGSSRFIMPSLHEMAAAWPDTDWTLVLNPGTPIDAAMAGDQIRTLRGPVTPPSASTPPPPDTPAVPVAPAVPTEAGRHSAPPGDPAMGTSGEHRIAAPGIPREASPNAAATPGDATSPSPPSEPSTGYEPAANASEETYRDLRAADLSGTPGDTAATGDAADVADVAPRAEPGQHTGSPHESVLGSVGTSNTPGSTDVPGGPASALPPAGPSTGQEPAANPGERTHSDFAASGEHRIGAPPETTSASPPAGPSTGYEPAADLGAGTHSGLPTSGEQDVSAPGIAHEGIQNAAGAPVEAPTAGSYGGVSAEQEPAAHVGEGTYRDPLGSAPSGAAGDAFGPADPRDAGSSIPPRDERVHQAGALHEGAPDNAGTNAGTADLPGSAEVPDGPEAEVGPASHSSEVPFSEADASDAGRPVGAPDVSAPDVSAPGVSAPGGVGASGAELGHDTGSPEGSVAGAAPGTGGAGAVHDGEGAVHDGEGAYGGPRAFGEQGADAVGGSAGRDDAAQFGETSSDVPGAQGEAGARPGDLARGAADPAGPPGERGLRAVEDPEPPFEPGNRHDQELYEAASGGDSDAFLRVLLNANVLVPIPAEAPLEVTPVQREFRWDAALRGESAVQVFTSLVRLREVLPESRFVYVDFRELIGAWPSVDWAMLLNPGTRIGASLQGDQVLALSEWAVRVGLVPARPEVPLPPPRPEPDVAQLPSDLDDRVSSPTIMQKVVPHGHVAWYLEQAYDRVGGFVHSTGDVAELQTPGQLYETLGLLYEGSPFSLADDGVYVIRWPAYCPDLYRVPFGGQDEVEVAAWGEAGWVVERPPFLGGGFAPGSAGSIREYKVDSVRLPYGAEMYYLGRDRSERFVAMYDPDQLAWLRPEAGPEGRDGRTEAAQ</sequence>
<evidence type="ECO:0000259" key="2">
    <source>
        <dbReference type="Pfam" id="PF07179"/>
    </source>
</evidence>
<dbReference type="RefSeq" id="WP_371942325.1">
    <property type="nucleotide sequence ID" value="NZ_JAXCEH010000011.1"/>
</dbReference>
<feature type="compositionally biased region" description="Basic and acidic residues" evidence="1">
    <location>
        <begin position="608"/>
        <end position="622"/>
    </location>
</feature>
<comment type="caution">
    <text evidence="3">The sequence shown here is derived from an EMBL/GenBank/DDBJ whole genome shotgun (WGS) entry which is preliminary data.</text>
</comment>
<feature type="compositionally biased region" description="Pro residues" evidence="1">
    <location>
        <begin position="434"/>
        <end position="448"/>
    </location>
</feature>
<protein>
    <submittedName>
        <fullName evidence="3">SseB family protein</fullName>
    </submittedName>
</protein>
<feature type="compositionally biased region" description="Low complexity" evidence="1">
    <location>
        <begin position="623"/>
        <end position="640"/>
    </location>
</feature>
<feature type="domain" description="SseB protein N-terminal" evidence="2">
    <location>
        <begin position="954"/>
        <end position="1057"/>
    </location>
</feature>
<keyword evidence="4" id="KW-1185">Reference proteome</keyword>
<dbReference type="EMBL" id="JAXCEH010000011">
    <property type="protein sequence ID" value="MFA1555599.1"/>
    <property type="molecule type" value="Genomic_DNA"/>
</dbReference>
<dbReference type="InterPro" id="IPR009839">
    <property type="entry name" value="SseB_N"/>
</dbReference>
<proteinExistence type="predicted"/>
<name>A0ABV4QYC4_9ACTN</name>
<feature type="compositionally biased region" description="Low complexity" evidence="1">
    <location>
        <begin position="912"/>
        <end position="922"/>
    </location>
</feature>
<feature type="compositionally biased region" description="Low complexity" evidence="1">
    <location>
        <begin position="449"/>
        <end position="458"/>
    </location>
</feature>
<feature type="domain" description="SseB protein N-terminal" evidence="2">
    <location>
        <begin position="324"/>
        <end position="428"/>
    </location>
</feature>
<feature type="domain" description="SseB protein N-terminal" evidence="2">
    <location>
        <begin position="23"/>
        <end position="123"/>
    </location>
</feature>
<feature type="region of interest" description="Disordered" evidence="1">
    <location>
        <begin position="554"/>
        <end position="947"/>
    </location>
</feature>
<feature type="region of interest" description="Disordered" evidence="1">
    <location>
        <begin position="139"/>
        <end position="174"/>
    </location>
</feature>
<evidence type="ECO:0000313" key="3">
    <source>
        <dbReference type="EMBL" id="MFA1555599.1"/>
    </source>
</evidence>
<organism evidence="3 4">
    <name type="scientific">Actinomadura chokoriensis</name>
    <dbReference type="NCBI Taxonomy" id="454156"/>
    <lineage>
        <taxon>Bacteria</taxon>
        <taxon>Bacillati</taxon>
        <taxon>Actinomycetota</taxon>
        <taxon>Actinomycetes</taxon>
        <taxon>Streptosporangiales</taxon>
        <taxon>Thermomonosporaceae</taxon>
        <taxon>Actinomadura</taxon>
    </lineage>
</organism>